<dbReference type="InterPro" id="IPR038637">
    <property type="entry name" value="NPCBM_sf"/>
</dbReference>
<organism evidence="8 9">
    <name type="scientific">Mangrovactinospora gilvigrisea</name>
    <dbReference type="NCBI Taxonomy" id="1428644"/>
    <lineage>
        <taxon>Bacteria</taxon>
        <taxon>Bacillati</taxon>
        <taxon>Actinomycetota</taxon>
        <taxon>Actinomycetes</taxon>
        <taxon>Kitasatosporales</taxon>
        <taxon>Streptomycetaceae</taxon>
        <taxon>Mangrovactinospora</taxon>
    </lineage>
</organism>
<keyword evidence="4" id="KW-0443">Lipid metabolism</keyword>
<dbReference type="GO" id="GO:0004336">
    <property type="term" value="F:galactosylceramidase activity"/>
    <property type="evidence" value="ECO:0007669"/>
    <property type="project" value="UniProtKB-EC"/>
</dbReference>
<comment type="caution">
    <text evidence="8">The sequence shown here is derived from an EMBL/GenBank/DDBJ whole genome shotgun (WGS) entry which is preliminary data.</text>
</comment>
<dbReference type="SUPFAM" id="SSF51445">
    <property type="entry name" value="(Trans)glycosidases"/>
    <property type="match status" value="1"/>
</dbReference>
<reference evidence="8 9" key="1">
    <citation type="submission" date="2016-10" db="EMBL/GenBank/DDBJ databases">
        <title>Genome sequence of Streptomyces gilvigriseus MUSC 26.</title>
        <authorList>
            <person name="Lee L.-H."/>
            <person name="Ser H.-L."/>
        </authorList>
    </citation>
    <scope>NUCLEOTIDE SEQUENCE [LARGE SCALE GENOMIC DNA]</scope>
    <source>
        <strain evidence="8 9">MUSC 26</strain>
    </source>
</reference>
<dbReference type="Gene3D" id="3.20.20.80">
    <property type="entry name" value="Glycosidases"/>
    <property type="match status" value="1"/>
</dbReference>
<keyword evidence="9" id="KW-1185">Reference proteome</keyword>
<dbReference type="Pfam" id="PF21708">
    <property type="entry name" value="Glyco_hydro_59_C"/>
    <property type="match status" value="1"/>
</dbReference>
<name>A0A1J7B9W1_9ACTN</name>
<proteinExistence type="inferred from homology"/>
<evidence type="ECO:0000256" key="3">
    <source>
        <dbReference type="ARBA" id="ARBA00022919"/>
    </source>
</evidence>
<feature type="chain" id="PRO_5009643072" description="galactosylceramidase" evidence="6">
    <location>
        <begin position="34"/>
        <end position="940"/>
    </location>
</feature>
<dbReference type="Proteomes" id="UP000243342">
    <property type="component" value="Unassembled WGS sequence"/>
</dbReference>
<dbReference type="InterPro" id="IPR049162">
    <property type="entry name" value="GH59_C"/>
</dbReference>
<dbReference type="InterPro" id="IPR008979">
    <property type="entry name" value="Galactose-bd-like_sf"/>
</dbReference>
<dbReference type="STRING" id="1428644.BIV57_21645"/>
<dbReference type="InterPro" id="IPR001286">
    <property type="entry name" value="Glyco_hydro_59"/>
</dbReference>
<evidence type="ECO:0000256" key="4">
    <source>
        <dbReference type="ARBA" id="ARBA00022963"/>
    </source>
</evidence>
<accession>A0A1J7B9W1</accession>
<dbReference type="RefSeq" id="WP_071658618.1">
    <property type="nucleotide sequence ID" value="NZ_MLCF01000156.1"/>
</dbReference>
<evidence type="ECO:0000313" key="8">
    <source>
        <dbReference type="EMBL" id="OIV35398.1"/>
    </source>
</evidence>
<protein>
    <recommendedName>
        <fullName evidence="2">galactosylceramidase</fullName>
        <ecNumber evidence="2">3.2.1.46</ecNumber>
    </recommendedName>
    <alternativeName>
        <fullName evidence="5">Galactosylceramidase</fullName>
    </alternativeName>
</protein>
<evidence type="ECO:0000256" key="2">
    <source>
        <dbReference type="ARBA" id="ARBA00012657"/>
    </source>
</evidence>
<dbReference type="Pfam" id="PF02057">
    <property type="entry name" value="Glyco_hydro_59"/>
    <property type="match status" value="1"/>
</dbReference>
<keyword evidence="6" id="KW-0732">Signal</keyword>
<dbReference type="SUPFAM" id="SSF49899">
    <property type="entry name" value="Concanavalin A-like lectins/glucanases"/>
    <property type="match status" value="1"/>
</dbReference>
<dbReference type="GO" id="GO:0016020">
    <property type="term" value="C:membrane"/>
    <property type="evidence" value="ECO:0007669"/>
    <property type="project" value="GOC"/>
</dbReference>
<dbReference type="PANTHER" id="PTHR15172">
    <property type="entry name" value="GALACTOCEREBROSIDASE"/>
    <property type="match status" value="1"/>
</dbReference>
<evidence type="ECO:0000313" key="9">
    <source>
        <dbReference type="Proteomes" id="UP000243342"/>
    </source>
</evidence>
<dbReference type="InterPro" id="IPR013320">
    <property type="entry name" value="ConA-like_dom_sf"/>
</dbReference>
<dbReference type="InterPro" id="IPR013222">
    <property type="entry name" value="Glyco_hyd_98_carb-bd"/>
</dbReference>
<dbReference type="AlphaFoldDB" id="A0A1J7B9W1"/>
<dbReference type="Pfam" id="PF10633">
    <property type="entry name" value="NPCBM_assoc"/>
    <property type="match status" value="1"/>
</dbReference>
<dbReference type="Gene3D" id="2.60.120.1060">
    <property type="entry name" value="NPCBM/NEW2 domain"/>
    <property type="match status" value="1"/>
</dbReference>
<feature type="domain" description="Glycosyl hydrolase family 98 putative carbohydrate-binding module" evidence="7">
    <location>
        <begin position="792"/>
        <end position="937"/>
    </location>
</feature>
<dbReference type="SUPFAM" id="SSF49785">
    <property type="entry name" value="Galactose-binding domain-like"/>
    <property type="match status" value="1"/>
</dbReference>
<dbReference type="Gene3D" id="3.20.20.70">
    <property type="entry name" value="Aldolase class I"/>
    <property type="match status" value="1"/>
</dbReference>
<dbReference type="InterPro" id="IPR013785">
    <property type="entry name" value="Aldolase_TIM"/>
</dbReference>
<dbReference type="Pfam" id="PF08305">
    <property type="entry name" value="NPCBM"/>
    <property type="match status" value="1"/>
</dbReference>
<keyword evidence="3" id="KW-0746">Sphingolipid metabolism</keyword>
<dbReference type="GO" id="GO:0005764">
    <property type="term" value="C:lysosome"/>
    <property type="evidence" value="ECO:0007669"/>
    <property type="project" value="TreeGrafter"/>
</dbReference>
<dbReference type="SMART" id="SM00776">
    <property type="entry name" value="NPCBM"/>
    <property type="match status" value="1"/>
</dbReference>
<dbReference type="EMBL" id="MLCF01000156">
    <property type="protein sequence ID" value="OIV35398.1"/>
    <property type="molecule type" value="Genomic_DNA"/>
</dbReference>
<dbReference type="OrthoDB" id="9806701at2"/>
<feature type="signal peptide" evidence="6">
    <location>
        <begin position="1"/>
        <end position="33"/>
    </location>
</feature>
<evidence type="ECO:0000256" key="1">
    <source>
        <dbReference type="ARBA" id="ARBA00005637"/>
    </source>
</evidence>
<dbReference type="InterPro" id="IPR018905">
    <property type="entry name" value="A-galactase_NEW3"/>
</dbReference>
<dbReference type="Gene3D" id="2.60.120.560">
    <property type="entry name" value="Exo-inulinase, domain 1"/>
    <property type="match status" value="1"/>
</dbReference>
<evidence type="ECO:0000259" key="7">
    <source>
        <dbReference type="SMART" id="SM00776"/>
    </source>
</evidence>
<dbReference type="EC" id="3.2.1.46" evidence="2"/>
<dbReference type="GO" id="GO:0006683">
    <property type="term" value="P:galactosylceramide catabolic process"/>
    <property type="evidence" value="ECO:0007669"/>
    <property type="project" value="InterPro"/>
</dbReference>
<sequence length="940" mass="98264">MSRTSRTSGVSRLLALFALLASVLLAPGPAARAATAATAAADPPSTAITVDGHATGLTFDGIGAESGGGGNSRLLMDYPEPERSRILDYLFKPGYGADLQILKVEIGGDTNSTDGAEPSHEHTRGDLDCNRGYEWWIMEQAKARNPHIKIYGLAWGAPGWIGNGDFWSQDMVDYLMDWLGCAATHHIGVDYLGGWNERGWDKAWYENLHAALRSHGYATTQVVGADSGWDVADDMVADKKFADSIDIVGAHYPCQGDGGPALSCSTTANAKATGKPLWASENGSQDDNTGAPALIRSITRGYLDADMTAYLNWPLIAALYPGMPYETTGLAVANSPWSGAYSLGKSLWATAQVTQFTRPGWRFLDSASGYLGGDRANGSYVSLRSPGGDAFSTIVETTTATADQHLSLATAGGLPHPAALQVRETDVSSAAAPDNFTRLPDLTPGSDGRYSLDLKPGRVYTLTTVGAGGKGTAAGPAAHGLRLPYADSYDQDRTGSEARYLADMQGAFEVRPCTGRGGQCLRQMAPVKPIEWNDDSDAYALLGDRTWKDYTVSTDVRMAGDAPVELWGRAGDQQRPQSHQAGYLYRIDAKGNWSISRSDTDGTITKIVGGTTRAPGLDSWHRIGLTMDGTTLTASVDGRRIAAVDDSAYRSGSVGIGIVGYQTDEFDNLRITPASGAPAPATLAVKADPTTVQRGASTTLTATFAVPAGGPTATGLTLAPDLPTGWKAASGPVRLGTVKPGGTATASWQVTAPTALDTPLDHRLGVVATYGRDAVPHWTTGGTPVTVPIPPPTGDVYVSDLAFPATTNGWGPVERDTSNGEQAAGDGLPLTLAGTVYKKGLGVHAIGDVTVYLGGNCTRFTAVTGIDAEVGNAGDVTFTVRGDGKDLVTTPELVGGGPAQPVSVDVTGVQKLDLMINQVGDNNAHDHGDWADAKLTCASG</sequence>
<evidence type="ECO:0000256" key="5">
    <source>
        <dbReference type="ARBA" id="ARBA00033098"/>
    </source>
</evidence>
<gene>
    <name evidence="8" type="ORF">BIV57_21645</name>
</gene>
<comment type="similarity">
    <text evidence="1">Belongs to the glycosyl hydrolase 59 family.</text>
</comment>
<dbReference type="PANTHER" id="PTHR15172:SF1">
    <property type="entry name" value="GALACTOCEREBROSIDASE"/>
    <property type="match status" value="1"/>
</dbReference>
<dbReference type="InterPro" id="IPR049161">
    <property type="entry name" value="GH59_cat"/>
</dbReference>
<dbReference type="InterPro" id="IPR017853">
    <property type="entry name" value="GH"/>
</dbReference>
<evidence type="ECO:0000256" key="6">
    <source>
        <dbReference type="SAM" id="SignalP"/>
    </source>
</evidence>
<keyword evidence="4" id="KW-0442">Lipid degradation</keyword>
<dbReference type="PRINTS" id="PR00850">
    <property type="entry name" value="GLHYDRLASE59"/>
</dbReference>